<feature type="non-terminal residue" evidence="3">
    <location>
        <position position="1"/>
    </location>
</feature>
<keyword evidence="2" id="KW-0472">Membrane</keyword>
<feature type="compositionally biased region" description="Polar residues" evidence="1">
    <location>
        <begin position="93"/>
        <end position="103"/>
    </location>
</feature>
<feature type="transmembrane region" description="Helical" evidence="2">
    <location>
        <begin position="36"/>
        <end position="58"/>
    </location>
</feature>
<dbReference type="AlphaFoldDB" id="A0A8J1XUK9"/>
<dbReference type="EMBL" id="CAIIXF020000006">
    <property type="protein sequence ID" value="CAH1787536.1"/>
    <property type="molecule type" value="Genomic_DNA"/>
</dbReference>
<organism evidence="3 4">
    <name type="scientific">Owenia fusiformis</name>
    <name type="common">Polychaete worm</name>
    <dbReference type="NCBI Taxonomy" id="6347"/>
    <lineage>
        <taxon>Eukaryota</taxon>
        <taxon>Metazoa</taxon>
        <taxon>Spiralia</taxon>
        <taxon>Lophotrochozoa</taxon>
        <taxon>Annelida</taxon>
        <taxon>Polychaeta</taxon>
        <taxon>Sedentaria</taxon>
        <taxon>Canalipalpata</taxon>
        <taxon>Sabellida</taxon>
        <taxon>Oweniida</taxon>
        <taxon>Oweniidae</taxon>
        <taxon>Owenia</taxon>
    </lineage>
</organism>
<evidence type="ECO:0000256" key="1">
    <source>
        <dbReference type="SAM" id="MobiDB-lite"/>
    </source>
</evidence>
<keyword evidence="2" id="KW-1133">Transmembrane helix</keyword>
<protein>
    <submittedName>
        <fullName evidence="3">Uncharacterized protein</fullName>
    </submittedName>
</protein>
<name>A0A8J1XUK9_OWEFU</name>
<gene>
    <name evidence="3" type="ORF">OFUS_LOCUS13212</name>
</gene>
<evidence type="ECO:0000313" key="4">
    <source>
        <dbReference type="Proteomes" id="UP000749559"/>
    </source>
</evidence>
<keyword evidence="4" id="KW-1185">Reference proteome</keyword>
<sequence>TVDYIMEINETLVPTIAEDDPVLEDPDIPGAPPWNYVLPFIGMIAIICIGVLSTMYYLNSRKTDKNDNEPPDSDGDDHDDGHSDGADSDSDQQEAQNVASTSI</sequence>
<dbReference type="Proteomes" id="UP000749559">
    <property type="component" value="Unassembled WGS sequence"/>
</dbReference>
<comment type="caution">
    <text evidence="3">The sequence shown here is derived from an EMBL/GenBank/DDBJ whole genome shotgun (WGS) entry which is preliminary data.</text>
</comment>
<evidence type="ECO:0000313" key="3">
    <source>
        <dbReference type="EMBL" id="CAH1787536.1"/>
    </source>
</evidence>
<evidence type="ECO:0000256" key="2">
    <source>
        <dbReference type="SAM" id="Phobius"/>
    </source>
</evidence>
<reference evidence="3" key="1">
    <citation type="submission" date="2022-03" db="EMBL/GenBank/DDBJ databases">
        <authorList>
            <person name="Martin C."/>
        </authorList>
    </citation>
    <scope>NUCLEOTIDE SEQUENCE</scope>
</reference>
<feature type="compositionally biased region" description="Acidic residues" evidence="1">
    <location>
        <begin position="69"/>
        <end position="78"/>
    </location>
</feature>
<proteinExistence type="predicted"/>
<accession>A0A8J1XUK9</accession>
<feature type="region of interest" description="Disordered" evidence="1">
    <location>
        <begin position="61"/>
        <end position="103"/>
    </location>
</feature>
<keyword evidence="2" id="KW-0812">Transmembrane</keyword>